<dbReference type="EMBL" id="BAAACP010000025">
    <property type="protein sequence ID" value="GAA0866234.1"/>
    <property type="molecule type" value="Genomic_DNA"/>
</dbReference>
<dbReference type="SUPFAM" id="SSF53335">
    <property type="entry name" value="S-adenosyl-L-methionine-dependent methyltransferases"/>
    <property type="match status" value="1"/>
</dbReference>
<protein>
    <submittedName>
        <fullName evidence="1">Class I SAM-dependent methyltransferase</fullName>
    </submittedName>
</protein>
<dbReference type="PANTHER" id="PTHR35276:SF1">
    <property type="entry name" value="TRNA (MNM(5)S(2)U34)-METHYLTRANSFERASE, CHLOROPLASTIC"/>
    <property type="match status" value="1"/>
</dbReference>
<name>A0ABP3XQ98_9FIRM</name>
<dbReference type="PANTHER" id="PTHR35276">
    <property type="entry name" value="S-ADENOSYL-L-METHIONINE-DEPENDENT METHYLTRANSFERASES SUPERFAMILY PROTEIN"/>
    <property type="match status" value="1"/>
</dbReference>
<dbReference type="CDD" id="cd02440">
    <property type="entry name" value="AdoMet_MTases"/>
    <property type="match status" value="1"/>
</dbReference>
<evidence type="ECO:0000313" key="2">
    <source>
        <dbReference type="Proteomes" id="UP001400965"/>
    </source>
</evidence>
<dbReference type="GO" id="GO:0008168">
    <property type="term" value="F:methyltransferase activity"/>
    <property type="evidence" value="ECO:0007669"/>
    <property type="project" value="UniProtKB-KW"/>
</dbReference>
<sequence>MIKAKYLTKVTDLNKVLLEDVINEGDTVIDATMGNGYDTKYLAQKVGENGVVYSFDVQEEAIKSTKKRLEKENLLNRVNLILDGHENIDAYVKNEVSCVLFNLGYLPRAKHQIITKSDTTLQAIKKSLNLLKPHGVISIAIYTGHEGGMDECNAVFDYASKLDQSNFNVLNCNFVNQVNNPPRLILIEKKKEY</sequence>
<dbReference type="GO" id="GO:0032259">
    <property type="term" value="P:methylation"/>
    <property type="evidence" value="ECO:0007669"/>
    <property type="project" value="UniProtKB-KW"/>
</dbReference>
<comment type="caution">
    <text evidence="1">The sequence shown here is derived from an EMBL/GenBank/DDBJ whole genome shotgun (WGS) entry which is preliminary data.</text>
</comment>
<dbReference type="InterPro" id="IPR029063">
    <property type="entry name" value="SAM-dependent_MTases_sf"/>
</dbReference>
<organism evidence="1 2">
    <name type="scientific">Paraclostridium tenue</name>
    <dbReference type="NCBI Taxonomy" id="1737"/>
    <lineage>
        <taxon>Bacteria</taxon>
        <taxon>Bacillati</taxon>
        <taxon>Bacillota</taxon>
        <taxon>Clostridia</taxon>
        <taxon>Peptostreptococcales</taxon>
        <taxon>Peptostreptococcaceae</taxon>
        <taxon>Paraclostridium</taxon>
    </lineage>
</organism>
<proteinExistence type="predicted"/>
<gene>
    <name evidence="1" type="ORF">GCM10008917_26790</name>
</gene>
<evidence type="ECO:0000313" key="1">
    <source>
        <dbReference type="EMBL" id="GAA0866234.1"/>
    </source>
</evidence>
<dbReference type="InterPro" id="IPR010719">
    <property type="entry name" value="MnmM_MeTrfase"/>
</dbReference>
<dbReference type="Pfam" id="PF06962">
    <property type="entry name" value="rRNA_methylase"/>
    <property type="match status" value="1"/>
</dbReference>
<accession>A0ABP3XQ98</accession>
<keyword evidence="2" id="KW-1185">Reference proteome</keyword>
<dbReference type="RefSeq" id="WP_346046894.1">
    <property type="nucleotide sequence ID" value="NZ_BAAACP010000025.1"/>
</dbReference>
<keyword evidence="1" id="KW-0489">Methyltransferase</keyword>
<dbReference type="Proteomes" id="UP001400965">
    <property type="component" value="Unassembled WGS sequence"/>
</dbReference>
<dbReference type="Gene3D" id="3.40.50.150">
    <property type="entry name" value="Vaccinia Virus protein VP39"/>
    <property type="match status" value="1"/>
</dbReference>
<keyword evidence="1" id="KW-0808">Transferase</keyword>
<reference evidence="2" key="1">
    <citation type="journal article" date="2019" name="Int. J. Syst. Evol. Microbiol.">
        <title>The Global Catalogue of Microorganisms (GCM) 10K type strain sequencing project: providing services to taxonomists for standard genome sequencing and annotation.</title>
        <authorList>
            <consortium name="The Broad Institute Genomics Platform"/>
            <consortium name="The Broad Institute Genome Sequencing Center for Infectious Disease"/>
            <person name="Wu L."/>
            <person name="Ma J."/>
        </authorList>
    </citation>
    <scope>NUCLEOTIDE SEQUENCE [LARGE SCALE GENOMIC DNA]</scope>
    <source>
        <strain evidence="2">JCM 6486</strain>
    </source>
</reference>